<dbReference type="Proteomes" id="UP000215999">
    <property type="component" value="Unassembled WGS sequence"/>
</dbReference>
<feature type="transmembrane region" description="Helical" evidence="1">
    <location>
        <begin position="63"/>
        <end position="79"/>
    </location>
</feature>
<comment type="caution">
    <text evidence="2">The sequence shown here is derived from an EMBL/GenBank/DDBJ whole genome shotgun (WGS) entry which is preliminary data.</text>
</comment>
<accession>A0ABX4FWK1</accession>
<evidence type="ECO:0000256" key="1">
    <source>
        <dbReference type="SAM" id="Phobius"/>
    </source>
</evidence>
<evidence type="ECO:0000313" key="2">
    <source>
        <dbReference type="EMBL" id="OZS43273.1"/>
    </source>
</evidence>
<evidence type="ECO:0008006" key="4">
    <source>
        <dbReference type="Google" id="ProtNLM"/>
    </source>
</evidence>
<reference evidence="2 3" key="1">
    <citation type="journal article" date="2016" name="Antonie Van Leeuwenhoek">
        <title>Photobacterium sanguinicancri sp. nov. isolated from marine animals.</title>
        <authorList>
            <person name="Gomez-Gil B."/>
            <person name="Roque A."/>
            <person name="Rotllant G."/>
            <person name="Romalde J.L."/>
            <person name="Doce A."/>
            <person name="Eggermont M."/>
            <person name="Defoirdt T."/>
        </authorList>
    </citation>
    <scope>NUCLEOTIDE SEQUENCE [LARGE SCALE GENOMIC DNA]</scope>
    <source>
        <strain evidence="2 3">CAIM 1827</strain>
    </source>
</reference>
<organism evidence="2 3">
    <name type="scientific">Photobacterium sanguinicancri</name>
    <dbReference type="NCBI Taxonomy" id="875932"/>
    <lineage>
        <taxon>Bacteria</taxon>
        <taxon>Pseudomonadati</taxon>
        <taxon>Pseudomonadota</taxon>
        <taxon>Gammaproteobacteria</taxon>
        <taxon>Vibrionales</taxon>
        <taxon>Vibrionaceae</taxon>
        <taxon>Photobacterium</taxon>
    </lineage>
</organism>
<keyword evidence="3" id="KW-1185">Reference proteome</keyword>
<keyword evidence="1" id="KW-0472">Membrane</keyword>
<dbReference type="Pfam" id="PF06961">
    <property type="entry name" value="DUF1294"/>
    <property type="match status" value="1"/>
</dbReference>
<keyword evidence="1" id="KW-0812">Transmembrane</keyword>
<dbReference type="InterPro" id="IPR010718">
    <property type="entry name" value="DUF1294"/>
</dbReference>
<feature type="transmembrane region" description="Helical" evidence="1">
    <location>
        <begin position="127"/>
        <end position="145"/>
    </location>
</feature>
<evidence type="ECO:0000313" key="3">
    <source>
        <dbReference type="Proteomes" id="UP000215999"/>
    </source>
</evidence>
<dbReference type="EMBL" id="NOIF01000090">
    <property type="protein sequence ID" value="OZS43273.1"/>
    <property type="molecule type" value="Genomic_DNA"/>
</dbReference>
<protein>
    <recommendedName>
        <fullName evidence="4">DUF1294 domain-containing protein</fullName>
    </recommendedName>
</protein>
<keyword evidence="1" id="KW-1133">Transmembrane helix</keyword>
<name>A0ABX4FWK1_9GAMM</name>
<proteinExistence type="predicted"/>
<sequence length="168" mass="18657">MSITGKIRGCQIDSLLFNLSVLHLLYSKSKNVLTMKSLNFSISAVYLVFVTCTVLFSHAPVEFLASYIVLSLFTFAVYAKDKRAAVKGEWRTRESTLHLLALFGGWPGALIAQSKLRHKTKKQSFKLVLWITVALNCAAFVWTQMPTGSALSYTVLAQLHQLVATVLS</sequence>
<gene>
    <name evidence="2" type="ORF">ASV53_14135</name>
</gene>
<feature type="transmembrane region" description="Helical" evidence="1">
    <location>
        <begin position="38"/>
        <end position="57"/>
    </location>
</feature>